<keyword evidence="2" id="KW-1185">Reference proteome</keyword>
<dbReference type="KEGG" id="amob:HG15A2_43000"/>
<name>A0A517N1S6_9BACT</name>
<organism evidence="1 2">
    <name type="scientific">Adhaeretor mobilis</name>
    <dbReference type="NCBI Taxonomy" id="1930276"/>
    <lineage>
        <taxon>Bacteria</taxon>
        <taxon>Pseudomonadati</taxon>
        <taxon>Planctomycetota</taxon>
        <taxon>Planctomycetia</taxon>
        <taxon>Pirellulales</taxon>
        <taxon>Lacipirellulaceae</taxon>
        <taxon>Adhaeretor</taxon>
    </lineage>
</organism>
<sequence length="68" mass="7916">MGEVAQRWHAPKKYADAETSGLEFEVDSARDDVKIELDWEVKKNVCREILLVSLPSQRIEERRTAESR</sequence>
<dbReference type="EMBL" id="CP036263">
    <property type="protein sequence ID" value="QDT00958.1"/>
    <property type="molecule type" value="Genomic_DNA"/>
</dbReference>
<gene>
    <name evidence="1" type="ORF">HG15A2_43000</name>
</gene>
<evidence type="ECO:0000313" key="1">
    <source>
        <dbReference type="EMBL" id="QDT00958.1"/>
    </source>
</evidence>
<proteinExistence type="predicted"/>
<dbReference type="Proteomes" id="UP000319852">
    <property type="component" value="Chromosome"/>
</dbReference>
<evidence type="ECO:0000313" key="2">
    <source>
        <dbReference type="Proteomes" id="UP000319852"/>
    </source>
</evidence>
<protein>
    <submittedName>
        <fullName evidence="1">Uncharacterized protein</fullName>
    </submittedName>
</protein>
<dbReference type="AlphaFoldDB" id="A0A517N1S6"/>
<reference evidence="1 2" key="1">
    <citation type="submission" date="2019-02" db="EMBL/GenBank/DDBJ databases">
        <title>Deep-cultivation of Planctomycetes and their phenomic and genomic characterization uncovers novel biology.</title>
        <authorList>
            <person name="Wiegand S."/>
            <person name="Jogler M."/>
            <person name="Boedeker C."/>
            <person name="Pinto D."/>
            <person name="Vollmers J."/>
            <person name="Rivas-Marin E."/>
            <person name="Kohn T."/>
            <person name="Peeters S.H."/>
            <person name="Heuer A."/>
            <person name="Rast P."/>
            <person name="Oberbeckmann S."/>
            <person name="Bunk B."/>
            <person name="Jeske O."/>
            <person name="Meyerdierks A."/>
            <person name="Storesund J.E."/>
            <person name="Kallscheuer N."/>
            <person name="Luecker S."/>
            <person name="Lage O.M."/>
            <person name="Pohl T."/>
            <person name="Merkel B.J."/>
            <person name="Hornburger P."/>
            <person name="Mueller R.-W."/>
            <person name="Bruemmer F."/>
            <person name="Labrenz M."/>
            <person name="Spormann A.M."/>
            <person name="Op den Camp H."/>
            <person name="Overmann J."/>
            <person name="Amann R."/>
            <person name="Jetten M.S.M."/>
            <person name="Mascher T."/>
            <person name="Medema M.H."/>
            <person name="Devos D.P."/>
            <person name="Kaster A.-K."/>
            <person name="Ovreas L."/>
            <person name="Rohde M."/>
            <person name="Galperin M.Y."/>
            <person name="Jogler C."/>
        </authorList>
    </citation>
    <scope>NUCLEOTIDE SEQUENCE [LARGE SCALE GENOMIC DNA]</scope>
    <source>
        <strain evidence="1 2">HG15A2</strain>
    </source>
</reference>
<accession>A0A517N1S6</accession>